<dbReference type="GO" id="GO:0016740">
    <property type="term" value="F:transferase activity"/>
    <property type="evidence" value="ECO:0007669"/>
    <property type="project" value="UniProtKB-KW"/>
</dbReference>
<dbReference type="VEuPathDB" id="FungiDB:JI435_439140"/>
<dbReference type="Gene3D" id="3.90.180.10">
    <property type="entry name" value="Medium-chain alcohol dehydrogenases, catalytic domain"/>
    <property type="match status" value="1"/>
</dbReference>
<dbReference type="Gene3D" id="3.10.129.110">
    <property type="entry name" value="Polyketide synthase dehydratase"/>
    <property type="match status" value="1"/>
</dbReference>
<dbReference type="Proteomes" id="UP000663193">
    <property type="component" value="Chromosome 12"/>
</dbReference>
<dbReference type="AlphaFoldDB" id="A0A7U2FA82"/>
<evidence type="ECO:0000313" key="5">
    <source>
        <dbReference type="Proteomes" id="UP000663193"/>
    </source>
</evidence>
<gene>
    <name evidence="4" type="ORF">JI435_439140</name>
</gene>
<evidence type="ECO:0000256" key="1">
    <source>
        <dbReference type="ARBA" id="ARBA00022679"/>
    </source>
</evidence>
<dbReference type="SUPFAM" id="SSF53335">
    <property type="entry name" value="S-adenosyl-L-methionine-dependent methyltransferases"/>
    <property type="match status" value="1"/>
</dbReference>
<dbReference type="InterPro" id="IPR050444">
    <property type="entry name" value="Polyketide_Synthase"/>
</dbReference>
<comment type="caution">
    <text evidence="2">Lacks conserved residue(s) required for the propagation of feature annotation.</text>
</comment>
<dbReference type="InterPro" id="IPR013217">
    <property type="entry name" value="Methyltransf_12"/>
</dbReference>
<dbReference type="InterPro" id="IPR013154">
    <property type="entry name" value="ADH-like_N"/>
</dbReference>
<accession>A0A7U2FA82</accession>
<dbReference type="PROSITE" id="PS52019">
    <property type="entry name" value="PKS_MFAS_DH"/>
    <property type="match status" value="1"/>
</dbReference>
<name>A0A7U2FA82_PHANO</name>
<sequence>MAIEAARQLAGPNEHRITGYRLRNTRFLRAITVDESERGSEARIQMRPRKQATNLCAYGSVTVEIDSDTNPDQVEASSARRLRFMQDLRQQYDRDVGKCSLGVYHTQLYQKMAKLSGFDYGPYFQQVRNISYDRSGHASATLALGGHSETMPYAQEDPCFIYPTTLDAIYHLQIAALSKGGWETITTMMFSHLKDLWVSHKLLAAGADSQLRAATHETMPSFREAECKTIVLLADSMEPVLVVEGQRGTAITSFPGSAFTDGDDSASRMSYGIPYQPDLSLLTMEETEDYLIFTFDNPKYRPLPKETVDRGDAISLFFVENVLKQLDVDVPQHYEDHFERYVAWMRRVAANRHRWAPESRGLGHLAIQDFLEEAEHEPTQKLAKKFGENLYQILKGDANALPIIFEGGSADAFYYSEIFSVGYRKVGAHMSIMAHKNPQLRVLEIGAGTGSSTAQILRYLVLQEGMVRNLFAEYMYTEISPGFFEKAKERFNNIASHIRFQKLDLEFDPCSQGFAEASYDVIVAGNVLHATTDLIQTLQYVKKLLRPGGKLIMGETTNIDNVRDGLIFGLLPGWWLREEQWWSTNEEYQDQRPLLTEEQWARVLPEAGFSGLDLIFCDHDQQPHHRVSILVSSATDEPVENSLFPQDPTKILINPRSGTQTAPSLDCWSFMVLSLDNLLRGGDQNFINLSLECSTQRLHQFADATLRVLRNASSSLDRVHESEHSEKDGVIQIPRVAPMAYLNDIIVARSRQPDEQTYVVGGDGPKPCFNLTIETSGLLDTLYYAEQANYHEELKENEVEIEVKATSLNFKDVMIALGQIPGKGFGFDGSGFISRTPPGSNFSVGDWVMYCTSAGGGFGTFVQCS</sequence>
<dbReference type="Pfam" id="PF08242">
    <property type="entry name" value="Methyltransf_12"/>
    <property type="match status" value="1"/>
</dbReference>
<dbReference type="CDD" id="cd02440">
    <property type="entry name" value="AdoMet_MTases"/>
    <property type="match status" value="1"/>
</dbReference>
<dbReference type="InterPro" id="IPR011032">
    <property type="entry name" value="GroES-like_sf"/>
</dbReference>
<dbReference type="SUPFAM" id="SSF50129">
    <property type="entry name" value="GroES-like"/>
    <property type="match status" value="1"/>
</dbReference>
<dbReference type="InterPro" id="IPR049551">
    <property type="entry name" value="PKS_DH_C"/>
</dbReference>
<feature type="domain" description="PKS/mFAS DH" evidence="3">
    <location>
        <begin position="1"/>
        <end position="257"/>
    </location>
</feature>
<dbReference type="Pfam" id="PF14765">
    <property type="entry name" value="PS-DH"/>
    <property type="match status" value="1"/>
</dbReference>
<dbReference type="InterPro" id="IPR029063">
    <property type="entry name" value="SAM-dependent_MTases_sf"/>
</dbReference>
<keyword evidence="1" id="KW-0808">Transferase</keyword>
<keyword evidence="5" id="KW-1185">Reference proteome</keyword>
<feature type="region of interest" description="C-terminal hotdog fold" evidence="2">
    <location>
        <begin position="100"/>
        <end position="257"/>
    </location>
</feature>
<proteinExistence type="predicted"/>
<dbReference type="PANTHER" id="PTHR45681">
    <property type="entry name" value="POLYKETIDE SYNTHASE 44-RELATED"/>
    <property type="match status" value="1"/>
</dbReference>
<protein>
    <recommendedName>
        <fullName evidence="3">PKS/mFAS DH domain-containing protein</fullName>
    </recommendedName>
</protein>
<dbReference type="InterPro" id="IPR049900">
    <property type="entry name" value="PKS_mFAS_DH"/>
</dbReference>
<dbReference type="EMBL" id="CP069034">
    <property type="protein sequence ID" value="QRD01258.1"/>
    <property type="molecule type" value="Genomic_DNA"/>
</dbReference>
<evidence type="ECO:0000256" key="2">
    <source>
        <dbReference type="PROSITE-ProRule" id="PRU01363"/>
    </source>
</evidence>
<reference evidence="5" key="1">
    <citation type="journal article" date="2021" name="BMC Genomics">
        <title>Chromosome-level genome assembly and manually-curated proteome of model necrotroph Parastagonospora nodorum Sn15 reveals a genome-wide trove of candidate effector homologs, and redundancy of virulence-related functions within an accessory chromosome.</title>
        <authorList>
            <person name="Bertazzoni S."/>
            <person name="Jones D.A.B."/>
            <person name="Phan H.T."/>
            <person name="Tan K.-C."/>
            <person name="Hane J.K."/>
        </authorList>
    </citation>
    <scope>NUCLEOTIDE SEQUENCE [LARGE SCALE GENOMIC DNA]</scope>
    <source>
        <strain evidence="5">SN15 / ATCC MYA-4574 / FGSC 10173)</strain>
    </source>
</reference>
<dbReference type="PANTHER" id="PTHR45681:SF6">
    <property type="entry name" value="POLYKETIDE SYNTHASE 37"/>
    <property type="match status" value="1"/>
</dbReference>
<evidence type="ECO:0000259" key="3">
    <source>
        <dbReference type="PROSITE" id="PS52019"/>
    </source>
</evidence>
<dbReference type="OrthoDB" id="3799138at2759"/>
<dbReference type="InterPro" id="IPR042104">
    <property type="entry name" value="PKS_dehydratase_sf"/>
</dbReference>
<evidence type="ECO:0000313" key="4">
    <source>
        <dbReference type="EMBL" id="QRD01258.1"/>
    </source>
</evidence>
<organism evidence="4 5">
    <name type="scientific">Phaeosphaeria nodorum (strain SN15 / ATCC MYA-4574 / FGSC 10173)</name>
    <name type="common">Glume blotch fungus</name>
    <name type="synonym">Parastagonospora nodorum</name>
    <dbReference type="NCBI Taxonomy" id="321614"/>
    <lineage>
        <taxon>Eukaryota</taxon>
        <taxon>Fungi</taxon>
        <taxon>Dikarya</taxon>
        <taxon>Ascomycota</taxon>
        <taxon>Pezizomycotina</taxon>
        <taxon>Dothideomycetes</taxon>
        <taxon>Pleosporomycetidae</taxon>
        <taxon>Pleosporales</taxon>
        <taxon>Pleosporineae</taxon>
        <taxon>Phaeosphaeriaceae</taxon>
        <taxon>Parastagonospora</taxon>
    </lineage>
</organism>
<dbReference type="Pfam" id="PF08240">
    <property type="entry name" value="ADH_N"/>
    <property type="match status" value="1"/>
</dbReference>
<dbReference type="Gene3D" id="3.40.50.150">
    <property type="entry name" value="Vaccinia Virus protein VP39"/>
    <property type="match status" value="1"/>
</dbReference>
<feature type="region of interest" description="N-terminal hotdog fold" evidence="2">
    <location>
        <begin position="1"/>
        <end position="89"/>
    </location>
</feature>